<evidence type="ECO:0000313" key="2">
    <source>
        <dbReference type="Proteomes" id="UP000679848"/>
    </source>
</evidence>
<dbReference type="KEGG" id="pfaa:MM59RIKEN_13070"/>
<evidence type="ECO:0000313" key="1">
    <source>
        <dbReference type="EMBL" id="BCK83988.1"/>
    </source>
</evidence>
<dbReference type="EMBL" id="AP023420">
    <property type="protein sequence ID" value="BCK83988.1"/>
    <property type="molecule type" value="Genomic_DNA"/>
</dbReference>
<dbReference type="Proteomes" id="UP000679848">
    <property type="component" value="Chromosome"/>
</dbReference>
<gene>
    <name evidence="1" type="ORF">MM59RIKEN_13070</name>
</gene>
<protein>
    <submittedName>
        <fullName evidence="1">Uncharacterized protein</fullName>
    </submittedName>
</protein>
<proteinExistence type="predicted"/>
<accession>A0A810Q6R8</accession>
<keyword evidence="2" id="KW-1185">Reference proteome</keyword>
<reference evidence="1" key="1">
    <citation type="submission" date="2020-09" db="EMBL/GenBank/DDBJ databases">
        <title>New species isolated from human feces.</title>
        <authorList>
            <person name="Kitahara M."/>
            <person name="Shigeno Y."/>
            <person name="Shime M."/>
            <person name="Matsumoto Y."/>
            <person name="Nakamura S."/>
            <person name="Motooka D."/>
            <person name="Fukuoka S."/>
            <person name="Nishikawa H."/>
            <person name="Benno Y."/>
        </authorList>
    </citation>
    <scope>NUCLEOTIDE SEQUENCE</scope>
    <source>
        <strain evidence="1">MM59</strain>
    </source>
</reference>
<organism evidence="1 2">
    <name type="scientific">Pusillibacter faecalis</name>
    <dbReference type="NCBI Taxonomy" id="2714358"/>
    <lineage>
        <taxon>Bacteria</taxon>
        <taxon>Bacillati</taxon>
        <taxon>Bacillota</taxon>
        <taxon>Clostridia</taxon>
        <taxon>Eubacteriales</taxon>
        <taxon>Oscillospiraceae</taxon>
        <taxon>Pusillibacter</taxon>
    </lineage>
</organism>
<name>A0A810Q6R8_9FIRM</name>
<sequence length="61" mass="6756">MRLKNEIAPAKAVCRGRERPLFEPLVQTADVSCSCVKVRAQSKEVRRGCIMEIALQGMHSG</sequence>
<dbReference type="AlphaFoldDB" id="A0A810Q6R8"/>